<dbReference type="AlphaFoldDB" id="A0AAE4K7K2"/>
<proteinExistence type="predicted"/>
<comment type="caution">
    <text evidence="2">The sequence shown here is derived from an EMBL/GenBank/DDBJ whole genome shotgun (WGS) entry which is preliminary data.</text>
</comment>
<evidence type="ECO:0000256" key="1">
    <source>
        <dbReference type="SAM" id="SignalP"/>
    </source>
</evidence>
<feature type="chain" id="PRO_5042256136" evidence="1">
    <location>
        <begin position="23"/>
        <end position="209"/>
    </location>
</feature>
<evidence type="ECO:0000313" key="2">
    <source>
        <dbReference type="EMBL" id="MDT0340660.1"/>
    </source>
</evidence>
<dbReference type="EMBL" id="JAVRAA010000025">
    <property type="protein sequence ID" value="MDT0340660.1"/>
    <property type="molecule type" value="Genomic_DNA"/>
</dbReference>
<gene>
    <name evidence="2" type="ORF">RJN63_27775</name>
</gene>
<keyword evidence="1" id="KW-0732">Signal</keyword>
<accession>A0AAE4K7K2</accession>
<organism evidence="2">
    <name type="scientific">Herbaspirillum huttiense subsp. nephrolepidis</name>
    <dbReference type="NCBI Taxonomy" id="3075126"/>
    <lineage>
        <taxon>Bacteria</taxon>
        <taxon>Pseudomonadati</taxon>
        <taxon>Pseudomonadota</taxon>
        <taxon>Betaproteobacteria</taxon>
        <taxon>Burkholderiales</taxon>
        <taxon>Oxalobacteraceae</taxon>
        <taxon>Herbaspirillum</taxon>
    </lineage>
</organism>
<feature type="signal peptide" evidence="1">
    <location>
        <begin position="1"/>
        <end position="22"/>
    </location>
</feature>
<name>A0AAE4K7K2_9BURK</name>
<reference evidence="2" key="1">
    <citation type="submission" date="2023-02" db="EMBL/GenBank/DDBJ databases">
        <title>Description of Herbaspirillum huttiense subsp. nephrolepsisexaltata and Herbaspirillum huttiense subsp. lycopersicon.</title>
        <authorList>
            <person name="Poudel M."/>
            <person name="Sharma A."/>
            <person name="Goss E."/>
            <person name="Tapia J.H."/>
            <person name="Harmon C.M."/>
            <person name="Jones J.B."/>
        </authorList>
    </citation>
    <scope>NUCLEOTIDE SEQUENCE</scope>
    <source>
        <strain evidence="2">NC40101</strain>
    </source>
</reference>
<dbReference type="RefSeq" id="WP_310838983.1">
    <property type="nucleotide sequence ID" value="NZ_JAVLSM010000024.1"/>
</dbReference>
<sequence>MVRNGFLIFLLAATCWIAPAHAAVSQDEALPIIDRANVANNECRGSSGNLKATAEACKRRDSLHSELNRKGWCWGFQGQAEYEKFWQPCDGSGKDDLAKTSVKPRYVVEMDGAYGYELALSDLDRAQGLTSKPLAMAKYKGVIEGKHVFTIEQPVGIEQYSCSGDCQYLTYIRMSPTFYDKQVIKYDPKTIIGAVIADMKAGYLKPSRK</sequence>
<protein>
    <submittedName>
        <fullName evidence="2">Uncharacterized protein</fullName>
    </submittedName>
</protein>